<reference evidence="2 3" key="1">
    <citation type="submission" date="2015-01" db="EMBL/GenBank/DDBJ databases">
        <title>The Genome Sequence of Fonsecaea multimorphosa CBS 102226.</title>
        <authorList>
            <consortium name="The Broad Institute Genomics Platform"/>
            <person name="Cuomo C."/>
            <person name="de Hoog S."/>
            <person name="Gorbushina A."/>
            <person name="Stielow B."/>
            <person name="Teixiera M."/>
            <person name="Abouelleil A."/>
            <person name="Chapman S.B."/>
            <person name="Priest M."/>
            <person name="Young S.K."/>
            <person name="Wortman J."/>
            <person name="Nusbaum C."/>
            <person name="Birren B."/>
        </authorList>
    </citation>
    <scope>NUCLEOTIDE SEQUENCE [LARGE SCALE GENOMIC DNA]</scope>
    <source>
        <strain evidence="2 3">CBS 102226</strain>
    </source>
</reference>
<protein>
    <submittedName>
        <fullName evidence="2">Uncharacterized protein</fullName>
    </submittedName>
</protein>
<dbReference type="RefSeq" id="XP_016626256.1">
    <property type="nucleotide sequence ID" value="XM_016782613.1"/>
</dbReference>
<feature type="region of interest" description="Disordered" evidence="1">
    <location>
        <begin position="60"/>
        <end position="206"/>
    </location>
</feature>
<organism evidence="2 3">
    <name type="scientific">Fonsecaea multimorphosa CBS 102226</name>
    <dbReference type="NCBI Taxonomy" id="1442371"/>
    <lineage>
        <taxon>Eukaryota</taxon>
        <taxon>Fungi</taxon>
        <taxon>Dikarya</taxon>
        <taxon>Ascomycota</taxon>
        <taxon>Pezizomycotina</taxon>
        <taxon>Eurotiomycetes</taxon>
        <taxon>Chaetothyriomycetidae</taxon>
        <taxon>Chaetothyriales</taxon>
        <taxon>Herpotrichiellaceae</taxon>
        <taxon>Fonsecaea</taxon>
    </lineage>
</organism>
<sequence>METVENELLVHINAPSTARDDRRYISIAKSILDFRPAIITKVSGTDPPSLLSACGEEFDGDDEYETLGDTRRSFPHRPNLPRPSTAPELTSSGHPARLPRTLAARRRASSETSSISNSFPARCKPNTGGADVRTQSVENTSASLSQSQPRVAPSEPPLAPRNNERRQKKPRTEIEYCNLEFVERSAPIASDGDETDSTESASSSQLRVYGALRVEAREPQPADTRCVIDLTSPNRHDSPVYVGPGARQVEVNSYHPPASPITRNADSAPGLQQVDQQIRLLPAEVRSPNPQGGQPKFTTHITKTLRKLTSGEAPLLKHFRPAFVYRDVNVLERGYWQFSVKIAEESIVKGSRQPPRATLKLLGSTARKKRNNSKVVRDLTSPNHARWTEDEFLQFWKNMALVVESGKVGWATRMTKELEGDNLWKIRVFTWGELLGHIWMLFLVLSDRLIRKASMEWISGDGAVVVGMLDGKHQSGVWMRKGPEGALGVWGLA</sequence>
<dbReference type="OrthoDB" id="5395975at2759"/>
<dbReference type="STRING" id="1442371.A0A0D2K705"/>
<feature type="compositionally biased region" description="Polar residues" evidence="1">
    <location>
        <begin position="133"/>
        <end position="149"/>
    </location>
</feature>
<name>A0A0D2K705_9EURO</name>
<dbReference type="EMBL" id="KN848109">
    <property type="protein sequence ID" value="KIX92133.1"/>
    <property type="molecule type" value="Genomic_DNA"/>
</dbReference>
<evidence type="ECO:0000313" key="2">
    <source>
        <dbReference type="EMBL" id="KIX92133.1"/>
    </source>
</evidence>
<keyword evidence="3" id="KW-1185">Reference proteome</keyword>
<dbReference type="AlphaFoldDB" id="A0A0D2K705"/>
<proteinExistence type="predicted"/>
<dbReference type="Proteomes" id="UP000053411">
    <property type="component" value="Unassembled WGS sequence"/>
</dbReference>
<dbReference type="VEuPathDB" id="FungiDB:Z520_12126"/>
<evidence type="ECO:0000256" key="1">
    <source>
        <dbReference type="SAM" id="MobiDB-lite"/>
    </source>
</evidence>
<accession>A0A0D2K705</accession>
<feature type="compositionally biased region" description="Basic and acidic residues" evidence="1">
    <location>
        <begin position="162"/>
        <end position="174"/>
    </location>
</feature>
<gene>
    <name evidence="2" type="ORF">Z520_12126</name>
</gene>
<dbReference type="GeneID" id="27717872"/>
<evidence type="ECO:0000313" key="3">
    <source>
        <dbReference type="Proteomes" id="UP000053411"/>
    </source>
</evidence>